<dbReference type="GO" id="GO:0005737">
    <property type="term" value="C:cytoplasm"/>
    <property type="evidence" value="ECO:0007669"/>
    <property type="project" value="TreeGrafter"/>
</dbReference>
<keyword evidence="5" id="KW-1185">Reference proteome</keyword>
<dbReference type="eggNOG" id="ENOG502QPPT">
    <property type="taxonomic scope" value="Eukaryota"/>
</dbReference>
<dbReference type="GeneID" id="19948563"/>
<dbReference type="GO" id="GO:0004016">
    <property type="term" value="F:adenylate cyclase activity"/>
    <property type="evidence" value="ECO:0007669"/>
    <property type="project" value="TreeGrafter"/>
</dbReference>
<sequence length="1352" mass="146676">MSSCPRAMALQRRALQRQAATTSSSCLFSFAPHIAASVPRQLVAYFANGGPLPSVGAPIVTTHVSGGALVLADISHYSQLVASLADDGDVGMQTLCRVMETCFTKMIDTIDMHGGDCIKFAGDALLVSFPTIEASAACALALLAVTSASCGVEIHIAIAFGDLLGLHLGGVHHAFEYVVGGAPFQQLQDIVDCSGPNSITLSQAAWDALGPSAVGHALVDGRAYALTGLASSSSSTCMSHGRMALPELCPSTLDAIRKYAPAPLMATIDVQQFDLVAEYRQCSILFVTLQDLSLASTVIDVHRLQTVFVRLQHILHCHGGFCRQFLADDKGTVLIAAFGVHGFSHFDNALRALKTALEMADALADLAVAATLGVATGKVYAGLLGCARRHEYAVVGSAVVTAARLAGLPATGRDSAACRVLCDAPTRDIVEHERDVALTRYGDVQLKGQRGPAVVYNVAPASAHRVSGRSPMLGREALVASVLRHLVSHDRALVVLEGSIGSGRSCFLNHIELLVPKMTSVLRYRASWHDAPLSLWRHVAQLLLIPLVDVDELRRVLHRNRPVLIIDDFEAIDEASLERLGDLLGDAPLRVLVSVPTTTTCQTLRFRLRHHFKRVYQWSVVCKVTVRLPPLAPEHIAALSCQLLHASSLAPDVHKFISATSLGSPLWIQQIVHCLHTKGFVALSKNHRRVSFTPAFASAKRSQLSSIHDIVLAQVEELSETQRWLLKLGAIIGSSFQINELLWLCHGFSHLQAWVDGDTLQWQLGLLCKAGYLEVVDGGSAVTVETRRRSHSETQHPKLQRVRRGHSHHDLASALKRARLHVRYRFCHANVRDALLDVFLPAQRRMAHSLMIDLLDDLSVLHEPSHLARLAHHCVEAGMRTKALAYLERASILAAATDVALFDRLVEMRFAPSASRVSWLLASVRARRLARPGDVDGIMELLVEAVALVHVSSPEKERSVSIPVAGACLAMATCICLEYEFASSSWASQHIDGATCVQQLTQLPDHECSRHLLDVDVLAGYCIAQHVAKRPVFHRAIASAPAKLYALAAHRVASLCTETLAIVSPTTTEARCVMDAVHMHLAFGASDDTHLVELMNVLMTSEDPRLAQCLQLVRGDTRELANCIALSDDDVRLLGGLPARLVGKTVLAKYYDRYANSTSLALHHMHGAIEALQGLATRATTLLWAPRAHLLVYAQWLALLAYDMTRHMDETRRLSNHVTALARVCDELFPPTTVGLGSLASVFFRSLTSLVLQKLEPARASSDHHDALSSLASRACKVGWLSLRRHAMYVLAMEDDADSKISWVLDVEVPELATSYLKNLHAASTNSSSNNSYRDASPDCIAGATATLSLVL</sequence>
<organism evidence="4 5">
    <name type="scientific">Saprolegnia diclina (strain VS20)</name>
    <dbReference type="NCBI Taxonomy" id="1156394"/>
    <lineage>
        <taxon>Eukaryota</taxon>
        <taxon>Sar</taxon>
        <taxon>Stramenopiles</taxon>
        <taxon>Oomycota</taxon>
        <taxon>Saprolegniomycetes</taxon>
        <taxon>Saprolegniales</taxon>
        <taxon>Saprolegniaceae</taxon>
        <taxon>Saprolegnia</taxon>
    </lineage>
</organism>
<reference evidence="4 5" key="1">
    <citation type="submission" date="2012-04" db="EMBL/GenBank/DDBJ databases">
        <title>The Genome Sequence of Saprolegnia declina VS20.</title>
        <authorList>
            <consortium name="The Broad Institute Genome Sequencing Platform"/>
            <person name="Russ C."/>
            <person name="Nusbaum C."/>
            <person name="Tyler B."/>
            <person name="van West P."/>
            <person name="Dieguez-Uribeondo J."/>
            <person name="de Bruijn I."/>
            <person name="Tripathy S."/>
            <person name="Jiang R."/>
            <person name="Young S.K."/>
            <person name="Zeng Q."/>
            <person name="Gargeya S."/>
            <person name="Fitzgerald M."/>
            <person name="Haas B."/>
            <person name="Abouelleil A."/>
            <person name="Alvarado L."/>
            <person name="Arachchi H.M."/>
            <person name="Berlin A."/>
            <person name="Chapman S.B."/>
            <person name="Goldberg J."/>
            <person name="Griggs A."/>
            <person name="Gujja S."/>
            <person name="Hansen M."/>
            <person name="Howarth C."/>
            <person name="Imamovic A."/>
            <person name="Larimer J."/>
            <person name="McCowen C."/>
            <person name="Montmayeur A."/>
            <person name="Murphy C."/>
            <person name="Neiman D."/>
            <person name="Pearson M."/>
            <person name="Priest M."/>
            <person name="Roberts A."/>
            <person name="Saif S."/>
            <person name="Shea T."/>
            <person name="Sisk P."/>
            <person name="Sykes S."/>
            <person name="Wortman J."/>
            <person name="Nusbaum C."/>
            <person name="Birren B."/>
        </authorList>
    </citation>
    <scope>NUCLEOTIDE SEQUENCE [LARGE SCALE GENOMIC DNA]</scope>
    <source>
        <strain evidence="4 5">VS20</strain>
    </source>
</reference>
<dbReference type="OrthoDB" id="194468at2759"/>
<dbReference type="SUPFAM" id="SSF55073">
    <property type="entry name" value="Nucleotide cyclase"/>
    <property type="match status" value="2"/>
</dbReference>
<dbReference type="SUPFAM" id="SSF52540">
    <property type="entry name" value="P-loop containing nucleoside triphosphate hydrolases"/>
    <property type="match status" value="1"/>
</dbReference>
<dbReference type="GO" id="GO:0009190">
    <property type="term" value="P:cyclic nucleotide biosynthetic process"/>
    <property type="evidence" value="ECO:0007669"/>
    <property type="project" value="InterPro"/>
</dbReference>
<proteinExistence type="predicted"/>
<dbReference type="VEuPathDB" id="FungiDB:SDRG_07836"/>
<dbReference type="InterPro" id="IPR027417">
    <property type="entry name" value="P-loop_NTPase"/>
</dbReference>
<dbReference type="PANTHER" id="PTHR16305:SF28">
    <property type="entry name" value="GUANYLATE CYCLASE DOMAIN-CONTAINING PROTEIN"/>
    <property type="match status" value="1"/>
</dbReference>
<dbReference type="InterPro" id="IPR001054">
    <property type="entry name" value="A/G_cyclase"/>
</dbReference>
<name>T0RPV3_SAPDV</name>
<dbReference type="GO" id="GO:0005524">
    <property type="term" value="F:ATP binding"/>
    <property type="evidence" value="ECO:0007669"/>
    <property type="project" value="UniProtKB-KW"/>
</dbReference>
<dbReference type="OMA" id="CARRHEY"/>
<dbReference type="GO" id="GO:0035556">
    <property type="term" value="P:intracellular signal transduction"/>
    <property type="evidence" value="ECO:0007669"/>
    <property type="project" value="InterPro"/>
</dbReference>
<accession>T0RPV3</accession>
<dbReference type="CDD" id="cd07302">
    <property type="entry name" value="CHD"/>
    <property type="match status" value="1"/>
</dbReference>
<dbReference type="PROSITE" id="PS50125">
    <property type="entry name" value="GUANYLATE_CYCLASE_2"/>
    <property type="match status" value="1"/>
</dbReference>
<dbReference type="PANTHER" id="PTHR16305">
    <property type="entry name" value="TESTICULAR SOLUBLE ADENYLYL CYCLASE"/>
    <property type="match status" value="1"/>
</dbReference>
<dbReference type="Proteomes" id="UP000030762">
    <property type="component" value="Unassembled WGS sequence"/>
</dbReference>
<dbReference type="Gene3D" id="3.30.70.1230">
    <property type="entry name" value="Nucleotide cyclase"/>
    <property type="match status" value="2"/>
</dbReference>
<evidence type="ECO:0000313" key="4">
    <source>
        <dbReference type="EMBL" id="EQC34508.1"/>
    </source>
</evidence>
<dbReference type="InParanoid" id="T0RPV3"/>
<feature type="domain" description="Guanylate cyclase" evidence="3">
    <location>
        <begin position="283"/>
        <end position="406"/>
    </location>
</feature>
<evidence type="ECO:0000259" key="3">
    <source>
        <dbReference type="PROSITE" id="PS50125"/>
    </source>
</evidence>
<keyword evidence="2" id="KW-0067">ATP-binding</keyword>
<dbReference type="STRING" id="1156394.T0RPV3"/>
<protein>
    <recommendedName>
        <fullName evidence="3">Guanylate cyclase domain-containing protein</fullName>
    </recommendedName>
</protein>
<gene>
    <name evidence="4" type="ORF">SDRG_07836</name>
</gene>
<dbReference type="InterPro" id="IPR029787">
    <property type="entry name" value="Nucleotide_cyclase"/>
</dbReference>
<keyword evidence="1" id="KW-0547">Nucleotide-binding</keyword>
<evidence type="ECO:0000256" key="1">
    <source>
        <dbReference type="ARBA" id="ARBA00022741"/>
    </source>
</evidence>
<evidence type="ECO:0000313" key="5">
    <source>
        <dbReference type="Proteomes" id="UP000030762"/>
    </source>
</evidence>
<evidence type="ECO:0000256" key="2">
    <source>
        <dbReference type="ARBA" id="ARBA00022840"/>
    </source>
</evidence>
<dbReference type="RefSeq" id="XP_008611914.1">
    <property type="nucleotide sequence ID" value="XM_008613692.1"/>
</dbReference>
<dbReference type="EMBL" id="JH767154">
    <property type="protein sequence ID" value="EQC34508.1"/>
    <property type="molecule type" value="Genomic_DNA"/>
</dbReference>